<reference evidence="3" key="1">
    <citation type="submission" date="2019-08" db="EMBL/GenBank/DDBJ databases">
        <authorList>
            <person name="Zheng X."/>
        </authorList>
    </citation>
    <scope>NUCLEOTIDE SEQUENCE [LARGE SCALE GENOMIC DNA]</scope>
    <source>
        <strain evidence="3">FJAT-25496</strain>
    </source>
</reference>
<keyword evidence="3" id="KW-1185">Reference proteome</keyword>
<dbReference type="STRING" id="1742359.GCA_001439625_01118"/>
<dbReference type="InterPro" id="IPR051044">
    <property type="entry name" value="MAG_DAG_Lipase"/>
</dbReference>
<dbReference type="SUPFAM" id="SSF53474">
    <property type="entry name" value="alpha/beta-Hydrolases"/>
    <property type="match status" value="1"/>
</dbReference>
<dbReference type="InterPro" id="IPR029058">
    <property type="entry name" value="AB_hydrolase_fold"/>
</dbReference>
<organism evidence="2 3">
    <name type="scientific">Cytobacillus dafuensis</name>
    <name type="common">Bacillus dafuensis</name>
    <dbReference type="NCBI Taxonomy" id="1742359"/>
    <lineage>
        <taxon>Bacteria</taxon>
        <taxon>Bacillati</taxon>
        <taxon>Bacillota</taxon>
        <taxon>Bacilli</taxon>
        <taxon>Bacillales</taxon>
        <taxon>Bacillaceae</taxon>
        <taxon>Cytobacillus</taxon>
    </lineage>
</organism>
<dbReference type="PANTHER" id="PTHR11614">
    <property type="entry name" value="PHOSPHOLIPASE-RELATED"/>
    <property type="match status" value="1"/>
</dbReference>
<protein>
    <submittedName>
        <fullName evidence="2">Alpha/beta hydrolase</fullName>
    </submittedName>
</protein>
<dbReference type="GO" id="GO:0016787">
    <property type="term" value="F:hydrolase activity"/>
    <property type="evidence" value="ECO:0007669"/>
    <property type="project" value="UniProtKB-KW"/>
</dbReference>
<name>A0A5B8YZK5_CYTDA</name>
<dbReference type="OrthoDB" id="9806902at2"/>
<proteinExistence type="predicted"/>
<gene>
    <name evidence="2" type="ORF">FSZ17_01640</name>
</gene>
<accession>A0A5B8YZK5</accession>
<dbReference type="InterPro" id="IPR022742">
    <property type="entry name" value="Hydrolase_4"/>
</dbReference>
<dbReference type="Gene3D" id="3.40.50.1820">
    <property type="entry name" value="alpha/beta hydrolase"/>
    <property type="match status" value="1"/>
</dbReference>
<evidence type="ECO:0000259" key="1">
    <source>
        <dbReference type="Pfam" id="PF12146"/>
    </source>
</evidence>
<sequence>MIREDFTFQAADGAEIFYCKWADPKNETINGIVQIAHGMAEHILRYEDFARYLVERGYLVYGHDHRGHGQTAKKQEDAGYFTDSEGFEQVVRDVKQLTDLIQTDHPSAPIILFGHSMGSFIARRYVQLFGNQLAGAIFCATGGNPGLVGKVGRFIAERECRKKGRRTASPMLDQLSFGSFNKQFKPSRTSFDWLSRDEKQVDLYIADPACGNIFSAGFFVDLLTGLLTIHRPEEINKIPKTLPLFLIAGDKDPVGKNGKGVTQVYQQYERAGIGDISIKLYEGARHEILNETNREEVFDDIATWIAGICTRS</sequence>
<dbReference type="Pfam" id="PF12146">
    <property type="entry name" value="Hydrolase_4"/>
    <property type="match status" value="1"/>
</dbReference>
<keyword evidence="2" id="KW-0378">Hydrolase</keyword>
<dbReference type="AlphaFoldDB" id="A0A5B8YZK5"/>
<evidence type="ECO:0000313" key="3">
    <source>
        <dbReference type="Proteomes" id="UP000321555"/>
    </source>
</evidence>
<feature type="domain" description="Serine aminopeptidase S33" evidence="1">
    <location>
        <begin position="30"/>
        <end position="293"/>
    </location>
</feature>
<dbReference type="Proteomes" id="UP000321555">
    <property type="component" value="Chromosome"/>
</dbReference>
<dbReference type="KEGG" id="bda:FSZ17_01640"/>
<dbReference type="EMBL" id="CP042593">
    <property type="protein sequence ID" value="QED46105.1"/>
    <property type="molecule type" value="Genomic_DNA"/>
</dbReference>
<dbReference type="RefSeq" id="WP_057776164.1">
    <property type="nucleotide sequence ID" value="NZ_CP042593.1"/>
</dbReference>
<evidence type="ECO:0000313" key="2">
    <source>
        <dbReference type="EMBL" id="QED46105.1"/>
    </source>
</evidence>